<dbReference type="GO" id="GO:0038039">
    <property type="term" value="C:G protein-coupled receptor heterodimeric complex"/>
    <property type="evidence" value="ECO:0007669"/>
    <property type="project" value="TreeGrafter"/>
</dbReference>
<accession>A0A9P0FMW7</accession>
<feature type="transmembrane region" description="Helical" evidence="13">
    <location>
        <begin position="401"/>
        <end position="419"/>
    </location>
</feature>
<evidence type="ECO:0000256" key="10">
    <source>
        <dbReference type="ARBA" id="ARBA00023224"/>
    </source>
</evidence>
<evidence type="ECO:0000313" key="16">
    <source>
        <dbReference type="Proteomes" id="UP001154078"/>
    </source>
</evidence>
<dbReference type="Gene3D" id="3.40.50.2300">
    <property type="match status" value="1"/>
</dbReference>
<dbReference type="Pfam" id="PF00003">
    <property type="entry name" value="7tm_3"/>
    <property type="match status" value="1"/>
</dbReference>
<keyword evidence="9" id="KW-0325">Glycoprotein</keyword>
<keyword evidence="12" id="KW-0175">Coiled coil</keyword>
<comment type="subcellular location">
    <subcellularLocation>
        <location evidence="1">Cell membrane</location>
        <topology evidence="1">Multi-pass membrane protein</topology>
    </subcellularLocation>
</comment>
<feature type="transmembrane region" description="Helical" evidence="13">
    <location>
        <begin position="503"/>
        <end position="525"/>
    </location>
</feature>
<evidence type="ECO:0000256" key="9">
    <source>
        <dbReference type="ARBA" id="ARBA00023180"/>
    </source>
</evidence>
<keyword evidence="3 13" id="KW-0812">Transmembrane</keyword>
<organism evidence="15 16">
    <name type="scientific">Brassicogethes aeneus</name>
    <name type="common">Rape pollen beetle</name>
    <name type="synonym">Meligethes aeneus</name>
    <dbReference type="NCBI Taxonomy" id="1431903"/>
    <lineage>
        <taxon>Eukaryota</taxon>
        <taxon>Metazoa</taxon>
        <taxon>Ecdysozoa</taxon>
        <taxon>Arthropoda</taxon>
        <taxon>Hexapoda</taxon>
        <taxon>Insecta</taxon>
        <taxon>Pterygota</taxon>
        <taxon>Neoptera</taxon>
        <taxon>Endopterygota</taxon>
        <taxon>Coleoptera</taxon>
        <taxon>Polyphaga</taxon>
        <taxon>Cucujiformia</taxon>
        <taxon>Nitidulidae</taxon>
        <taxon>Meligethinae</taxon>
        <taxon>Brassicogethes</taxon>
    </lineage>
</organism>
<evidence type="ECO:0000256" key="2">
    <source>
        <dbReference type="ARBA" id="ARBA00022475"/>
    </source>
</evidence>
<dbReference type="CDD" id="cd15047">
    <property type="entry name" value="7tmC_GABA-B-like"/>
    <property type="match status" value="1"/>
</dbReference>
<feature type="transmembrane region" description="Helical" evidence="13">
    <location>
        <begin position="567"/>
        <end position="589"/>
    </location>
</feature>
<keyword evidence="7 13" id="KW-0472">Membrane</keyword>
<dbReference type="InterPro" id="IPR000337">
    <property type="entry name" value="GPCR_3"/>
</dbReference>
<feature type="coiled-coil region" evidence="12">
    <location>
        <begin position="629"/>
        <end position="663"/>
    </location>
</feature>
<keyword evidence="8" id="KW-0675">Receptor</keyword>
<feature type="domain" description="G-protein coupled receptors family 3 profile" evidence="14">
    <location>
        <begin position="400"/>
        <end position="596"/>
    </location>
</feature>
<evidence type="ECO:0000256" key="5">
    <source>
        <dbReference type="ARBA" id="ARBA00022989"/>
    </source>
</evidence>
<proteinExistence type="predicted"/>
<keyword evidence="16" id="KW-1185">Reference proteome</keyword>
<dbReference type="InterPro" id="IPR001828">
    <property type="entry name" value="ANF_lig-bd_rcpt"/>
</dbReference>
<evidence type="ECO:0000256" key="1">
    <source>
        <dbReference type="ARBA" id="ARBA00004651"/>
    </source>
</evidence>
<dbReference type="Pfam" id="PF01094">
    <property type="entry name" value="ANF_receptor"/>
    <property type="match status" value="1"/>
</dbReference>
<evidence type="ECO:0000256" key="6">
    <source>
        <dbReference type="ARBA" id="ARBA00023040"/>
    </source>
</evidence>
<dbReference type="GO" id="GO:0004965">
    <property type="term" value="F:G protein-coupled GABA receptor activity"/>
    <property type="evidence" value="ECO:0007669"/>
    <property type="project" value="InterPro"/>
</dbReference>
<dbReference type="PRINTS" id="PR00248">
    <property type="entry name" value="GPCRMGR"/>
</dbReference>
<name>A0A9P0FMW7_BRAAE</name>
<evidence type="ECO:0000256" key="8">
    <source>
        <dbReference type="ARBA" id="ARBA00023170"/>
    </source>
</evidence>
<dbReference type="PANTHER" id="PTHR10519:SF46">
    <property type="entry name" value="METABOTROPIC GABA-B RECEPTOR SUBTYPE 3, ISOFORM A"/>
    <property type="match status" value="1"/>
</dbReference>
<evidence type="ECO:0000256" key="7">
    <source>
        <dbReference type="ARBA" id="ARBA00023136"/>
    </source>
</evidence>
<feature type="transmembrane region" description="Helical" evidence="13">
    <location>
        <begin position="540"/>
        <end position="561"/>
    </location>
</feature>
<dbReference type="OrthoDB" id="411630at2759"/>
<gene>
    <name evidence="15" type="ORF">MELIAE_LOCUS10813</name>
</gene>
<evidence type="ECO:0000256" key="3">
    <source>
        <dbReference type="ARBA" id="ARBA00022692"/>
    </source>
</evidence>
<dbReference type="InterPro" id="IPR028082">
    <property type="entry name" value="Peripla_BP_I"/>
</dbReference>
<evidence type="ECO:0000256" key="13">
    <source>
        <dbReference type="SAM" id="Phobius"/>
    </source>
</evidence>
<keyword evidence="6" id="KW-0297">G-protein coupled receptor</keyword>
<dbReference type="PRINTS" id="PR01176">
    <property type="entry name" value="GABABRECEPTR"/>
</dbReference>
<dbReference type="InterPro" id="IPR017978">
    <property type="entry name" value="GPCR_3_C"/>
</dbReference>
<dbReference type="AlphaFoldDB" id="A0A9P0FMW7"/>
<evidence type="ECO:0000256" key="4">
    <source>
        <dbReference type="ARBA" id="ARBA00022729"/>
    </source>
</evidence>
<dbReference type="InterPro" id="IPR002455">
    <property type="entry name" value="GPCR3_GABA-B"/>
</dbReference>
<dbReference type="GO" id="GO:0007214">
    <property type="term" value="P:gamma-aminobutyric acid signaling pathway"/>
    <property type="evidence" value="ECO:0007669"/>
    <property type="project" value="TreeGrafter"/>
</dbReference>
<dbReference type="PANTHER" id="PTHR10519">
    <property type="entry name" value="GABA-B RECEPTOR"/>
    <property type="match status" value="1"/>
</dbReference>
<keyword evidence="4" id="KW-0732">Signal</keyword>
<sequence>MVLVVHPFQKQACVLFISIAFVTLYISRKQNINNNSFKALYNLTNSSNTDIDEYLKLLELNNTDKFDDFFSENLTNHFITIYGNESTGNNSNVLYILGLFELTTKYGPRKEGSSEVQSAQLAVQHCDPGVGIDRFFHALYSKKKILMLLGTGCSNVTESLAHVMPYWNILQVSFGSTSPSLSDRTKFPLFFRTVAPDSSYTQAKIHFIKKIGWKVVATFSQSENAYLLPLNHLVTELEKVNVTCISTVTFSLDNYKEQLKVVKEHDIRIIFASFSTEMSAKIFCAIYEMNMFGHEYVWILQDRNEVWWRSNQECSQVYLEKATEGIIIVSDFSNMYQNEYAISGLNEVLFKESLNVTSHISKYAKQTYDAIWAMALSLRKYQEYSYLDVLNKFHYKRKDMVRVYLLSAGCSLTFGSMFAKTYRVHRLFTYIGAGLVKDKLLKDKKLIALIFIPLIIDGIILSLWSLVDPMHRNLYNLTLQISQEDSGVVYQPQVEICKSQNTYGWYIALYGYKALFLVMGVFMAWETRHVKIPSLNDSQYIGICVYSAVFSAIIVVLSSFISEYVVFSYIARSVSILTSTTVTLFLLFLPKLKSVFGTMDSVDPIMQSMGLKMESNTRRFITNDPNEIISRLEIQNKVYRYELEALDKEIAALEERINCLNSYSTINIDLSDSKAQCYYLKVPSPNVARASWPNTRGQLSIHKSGFHSDVKLNKDSFFDRLNIFGRLKHIFGSSSSSLELNEPQLEQFERSHVVDYNLQKALSENNIHI</sequence>
<evidence type="ECO:0000256" key="11">
    <source>
        <dbReference type="ARBA" id="ARBA00073785"/>
    </source>
</evidence>
<reference evidence="15" key="1">
    <citation type="submission" date="2021-12" db="EMBL/GenBank/DDBJ databases">
        <authorList>
            <person name="King R."/>
        </authorList>
    </citation>
    <scope>NUCLEOTIDE SEQUENCE</scope>
</reference>
<protein>
    <recommendedName>
        <fullName evidence="11">Gamma-aminobutyric acid type B receptor subunit 2</fullName>
    </recommendedName>
</protein>
<dbReference type="PROSITE" id="PS50259">
    <property type="entry name" value="G_PROTEIN_RECEP_F3_4"/>
    <property type="match status" value="1"/>
</dbReference>
<evidence type="ECO:0000256" key="12">
    <source>
        <dbReference type="SAM" id="Coils"/>
    </source>
</evidence>
<dbReference type="FunFam" id="3.40.50.2300:FF:000063">
    <property type="entry name" value="Gamma-aminobutyric acid type B receptor subunit"/>
    <property type="match status" value="1"/>
</dbReference>
<evidence type="ECO:0000313" key="15">
    <source>
        <dbReference type="EMBL" id="CAH0561231.1"/>
    </source>
</evidence>
<keyword evidence="2" id="KW-1003">Cell membrane</keyword>
<dbReference type="CDD" id="cd06366">
    <property type="entry name" value="PBP1_GABAb_receptor"/>
    <property type="match status" value="1"/>
</dbReference>
<dbReference type="FunFam" id="3.40.50.2300:FF:000751">
    <property type="match status" value="1"/>
</dbReference>
<feature type="transmembrane region" description="Helical" evidence="13">
    <location>
        <begin position="12"/>
        <end position="28"/>
    </location>
</feature>
<keyword evidence="5 13" id="KW-1133">Transmembrane helix</keyword>
<feature type="transmembrane region" description="Helical" evidence="13">
    <location>
        <begin position="446"/>
        <end position="467"/>
    </location>
</feature>
<dbReference type="Proteomes" id="UP001154078">
    <property type="component" value="Chromosome 7"/>
</dbReference>
<dbReference type="EMBL" id="OV121138">
    <property type="protein sequence ID" value="CAH0561231.1"/>
    <property type="molecule type" value="Genomic_DNA"/>
</dbReference>
<evidence type="ECO:0000259" key="14">
    <source>
        <dbReference type="PROSITE" id="PS50259"/>
    </source>
</evidence>
<keyword evidence="10" id="KW-0807">Transducer</keyword>
<dbReference type="SUPFAM" id="SSF53822">
    <property type="entry name" value="Periplasmic binding protein-like I"/>
    <property type="match status" value="1"/>
</dbReference>